<name>A0A5Q5BIP7_MYCSS</name>
<organism evidence="2">
    <name type="scientific">Mycobacterium sp. (strain MCS)</name>
    <dbReference type="NCBI Taxonomy" id="164756"/>
    <lineage>
        <taxon>Bacteria</taxon>
        <taxon>Bacillati</taxon>
        <taxon>Actinomycetota</taxon>
        <taxon>Actinomycetes</taxon>
        <taxon>Mycobacteriales</taxon>
        <taxon>Mycobacteriaceae</taxon>
        <taxon>Mycobacterium</taxon>
    </lineage>
</organism>
<dbReference type="KEGG" id="mmc:Mmcs_2033"/>
<dbReference type="InterPro" id="IPR007361">
    <property type="entry name" value="DUF427"/>
</dbReference>
<evidence type="ECO:0000259" key="1">
    <source>
        <dbReference type="Pfam" id="PF04248"/>
    </source>
</evidence>
<gene>
    <name evidence="2" type="ordered locus">Mmcs_2033</name>
</gene>
<evidence type="ECO:0000313" key="2">
    <source>
        <dbReference type="EMBL" id="ABG08141.1"/>
    </source>
</evidence>
<feature type="domain" description="DUF427" evidence="1">
    <location>
        <begin position="123"/>
        <end position="216"/>
    </location>
</feature>
<protein>
    <recommendedName>
        <fullName evidence="1">DUF427 domain-containing protein</fullName>
    </recommendedName>
</protein>
<proteinExistence type="predicted"/>
<dbReference type="Gene3D" id="2.170.150.40">
    <property type="entry name" value="Domain of unknown function (DUF427)"/>
    <property type="match status" value="2"/>
</dbReference>
<dbReference type="AlphaFoldDB" id="A0A5Q5BIP7"/>
<reference evidence="2" key="1">
    <citation type="submission" date="2006-06" db="EMBL/GenBank/DDBJ databases">
        <title>Complete sequence of chromosome of Mycobacterium sp. MCS.</title>
        <authorList>
            <consortium name="US DOE Joint Genome Institute"/>
            <person name="Copeland A."/>
            <person name="Lucas S."/>
            <person name="Lapidus A."/>
            <person name="Barry K."/>
            <person name="Detter J.C."/>
            <person name="Glavina del Rio T."/>
            <person name="Hammon N."/>
            <person name="Israni S."/>
            <person name="Dalin E."/>
            <person name="Tice H."/>
            <person name="Pitluck S."/>
            <person name="Martinez M."/>
            <person name="Schmutz J."/>
            <person name="Larimer F."/>
            <person name="Land M."/>
            <person name="Hauser L."/>
            <person name="Kyrpides N."/>
            <person name="Kim E."/>
            <person name="Miller C.D."/>
            <person name="Hughes J.E."/>
            <person name="Anderson A.J."/>
            <person name="Sims R.C."/>
            <person name="Richardson P."/>
        </authorList>
    </citation>
    <scope>NUCLEOTIDE SEQUENCE [LARGE SCALE GENOMIC DNA]</scope>
    <source>
        <strain evidence="2">MCS</strain>
    </source>
</reference>
<dbReference type="Pfam" id="PF04248">
    <property type="entry name" value="NTP_transf_9"/>
    <property type="match status" value="1"/>
</dbReference>
<dbReference type="PANTHER" id="PTHR34310">
    <property type="entry name" value="DUF427 DOMAIN PROTEIN (AFU_ORTHOLOGUE AFUA_3G02220)"/>
    <property type="match status" value="1"/>
</dbReference>
<sequence length="231" mass="25320">MTLTAGHGPLSADPAGWFTPALPDGTVYAEPHPRRVVAVAAGRTVIDTEDVVMVHRRGHPLSYAFRPEAVGGLPYTPAPEAPGYGYVPWDSVDTWFEEGRELVHYPPNPYHRVDCRPTDRRLRVSVAGTVLVDTADTVVVFETALSPVLYVDPRHVRVDLLRPSKTASYCNYKGWATYWSAAIDGADGAVVDDVAWSYDQPFDETRSIAGFFSFDPVRAEVSAALPFSAAR</sequence>
<dbReference type="EMBL" id="CP000384">
    <property type="protein sequence ID" value="ABG08141.1"/>
    <property type="molecule type" value="Genomic_DNA"/>
</dbReference>
<accession>A0A5Q5BIP7</accession>
<dbReference type="PANTHER" id="PTHR34310:SF8">
    <property type="entry name" value="CONSERVED PROTEIN"/>
    <property type="match status" value="1"/>
</dbReference>
<dbReference type="InterPro" id="IPR038694">
    <property type="entry name" value="DUF427_sf"/>
</dbReference>